<evidence type="ECO:0000256" key="5">
    <source>
        <dbReference type="ARBA" id="ARBA00022842"/>
    </source>
</evidence>
<dbReference type="AlphaFoldDB" id="A0A3B1DTT7"/>
<protein>
    <recommendedName>
        <fullName evidence="8">Phosphoglucosamine mutase</fullName>
        <ecNumber evidence="7">5.4.2.10</ecNumber>
    </recommendedName>
</protein>
<dbReference type="NCBIfam" id="NF008139">
    <property type="entry name" value="PRK10887.1"/>
    <property type="match status" value="1"/>
</dbReference>
<dbReference type="InterPro" id="IPR005845">
    <property type="entry name" value="A-D-PHexomutase_a/b/a-II"/>
</dbReference>
<dbReference type="InterPro" id="IPR005841">
    <property type="entry name" value="Alpha-D-phosphohexomutase_SF"/>
</dbReference>
<dbReference type="GO" id="GO:0009252">
    <property type="term" value="P:peptidoglycan biosynthetic process"/>
    <property type="evidence" value="ECO:0007669"/>
    <property type="project" value="TreeGrafter"/>
</dbReference>
<dbReference type="FunFam" id="3.30.310.50:FF:000001">
    <property type="entry name" value="Phosphoglucosamine mutase"/>
    <property type="match status" value="1"/>
</dbReference>
<dbReference type="PROSITE" id="PS00710">
    <property type="entry name" value="PGM_PMM"/>
    <property type="match status" value="1"/>
</dbReference>
<dbReference type="GO" id="GO:0000287">
    <property type="term" value="F:magnesium ion binding"/>
    <property type="evidence" value="ECO:0007669"/>
    <property type="project" value="InterPro"/>
</dbReference>
<dbReference type="InterPro" id="IPR005844">
    <property type="entry name" value="A-D-PHexomutase_a/b/a-I"/>
</dbReference>
<dbReference type="GO" id="GO:0004615">
    <property type="term" value="F:phosphomannomutase activity"/>
    <property type="evidence" value="ECO:0007669"/>
    <property type="project" value="TreeGrafter"/>
</dbReference>
<keyword evidence="3" id="KW-0597">Phosphoprotein</keyword>
<keyword evidence="4" id="KW-0479">Metal-binding</keyword>
<dbReference type="PANTHER" id="PTHR42946:SF1">
    <property type="entry name" value="PHOSPHOGLUCOMUTASE (ALPHA-D-GLUCOSE-1,6-BISPHOSPHATE-DEPENDENT)"/>
    <property type="match status" value="1"/>
</dbReference>
<dbReference type="InterPro" id="IPR006352">
    <property type="entry name" value="GlmM_bact"/>
</dbReference>
<dbReference type="Pfam" id="PF02878">
    <property type="entry name" value="PGM_PMM_I"/>
    <property type="match status" value="1"/>
</dbReference>
<evidence type="ECO:0000256" key="2">
    <source>
        <dbReference type="ARBA" id="ARBA00010231"/>
    </source>
</evidence>
<proteinExistence type="inferred from homology"/>
<organism evidence="13">
    <name type="scientific">hydrothermal vent metagenome</name>
    <dbReference type="NCBI Taxonomy" id="652676"/>
    <lineage>
        <taxon>unclassified sequences</taxon>
        <taxon>metagenomes</taxon>
        <taxon>ecological metagenomes</taxon>
    </lineage>
</organism>
<dbReference type="InterPro" id="IPR050060">
    <property type="entry name" value="Phosphoglucosamine_mutase"/>
</dbReference>
<evidence type="ECO:0000256" key="3">
    <source>
        <dbReference type="ARBA" id="ARBA00022553"/>
    </source>
</evidence>
<evidence type="ECO:0000259" key="10">
    <source>
        <dbReference type="Pfam" id="PF02878"/>
    </source>
</evidence>
<evidence type="ECO:0000259" key="9">
    <source>
        <dbReference type="Pfam" id="PF00408"/>
    </source>
</evidence>
<feature type="domain" description="Alpha-D-phosphohexomutase C-terminal" evidence="9">
    <location>
        <begin position="376"/>
        <end position="439"/>
    </location>
</feature>
<evidence type="ECO:0000256" key="4">
    <source>
        <dbReference type="ARBA" id="ARBA00022723"/>
    </source>
</evidence>
<comment type="similarity">
    <text evidence="2">Belongs to the phosphohexose mutase family.</text>
</comment>
<evidence type="ECO:0000256" key="8">
    <source>
        <dbReference type="ARBA" id="ARBA00068193"/>
    </source>
</evidence>
<dbReference type="GO" id="GO:0008966">
    <property type="term" value="F:phosphoglucosamine mutase activity"/>
    <property type="evidence" value="ECO:0007669"/>
    <property type="project" value="UniProtKB-EC"/>
</dbReference>
<dbReference type="GO" id="GO:0005975">
    <property type="term" value="P:carbohydrate metabolic process"/>
    <property type="evidence" value="ECO:0007669"/>
    <property type="project" value="InterPro"/>
</dbReference>
<feature type="domain" description="Alpha-D-phosphohexomutase alpha/beta/alpha" evidence="11">
    <location>
        <begin position="158"/>
        <end position="255"/>
    </location>
</feature>
<dbReference type="GO" id="GO:0005829">
    <property type="term" value="C:cytosol"/>
    <property type="evidence" value="ECO:0007669"/>
    <property type="project" value="TreeGrafter"/>
</dbReference>
<evidence type="ECO:0000256" key="1">
    <source>
        <dbReference type="ARBA" id="ARBA00001946"/>
    </source>
</evidence>
<dbReference type="InterPro" id="IPR016066">
    <property type="entry name" value="A-D-PHexomutase_CS"/>
</dbReference>
<dbReference type="CDD" id="cd05802">
    <property type="entry name" value="GlmM"/>
    <property type="match status" value="1"/>
</dbReference>
<accession>A0A3B1DTT7</accession>
<evidence type="ECO:0000256" key="7">
    <source>
        <dbReference type="ARBA" id="ARBA00066330"/>
    </source>
</evidence>
<name>A0A3B1DTT7_9ZZZZ</name>
<dbReference type="Gene3D" id="3.30.310.50">
    <property type="entry name" value="Alpha-D-phosphohexomutase, C-terminal domain"/>
    <property type="match status" value="1"/>
</dbReference>
<dbReference type="GO" id="GO:0006048">
    <property type="term" value="P:UDP-N-acetylglucosamine biosynthetic process"/>
    <property type="evidence" value="ECO:0007669"/>
    <property type="project" value="TreeGrafter"/>
</dbReference>
<evidence type="ECO:0000313" key="13">
    <source>
        <dbReference type="EMBL" id="VAX32057.1"/>
    </source>
</evidence>
<dbReference type="Gene3D" id="3.40.120.10">
    <property type="entry name" value="Alpha-D-Glucose-1,6-Bisphosphate, subunit A, domain 3"/>
    <property type="match status" value="3"/>
</dbReference>
<evidence type="ECO:0000256" key="6">
    <source>
        <dbReference type="ARBA" id="ARBA00023235"/>
    </source>
</evidence>
<reference evidence="13" key="1">
    <citation type="submission" date="2018-06" db="EMBL/GenBank/DDBJ databases">
        <authorList>
            <person name="Zhirakovskaya E."/>
        </authorList>
    </citation>
    <scope>NUCLEOTIDE SEQUENCE</scope>
</reference>
<keyword evidence="6 13" id="KW-0413">Isomerase</keyword>
<dbReference type="NCBIfam" id="TIGR01455">
    <property type="entry name" value="glmM"/>
    <property type="match status" value="1"/>
</dbReference>
<keyword evidence="5" id="KW-0460">Magnesium</keyword>
<dbReference type="PANTHER" id="PTHR42946">
    <property type="entry name" value="PHOSPHOHEXOSE MUTASE"/>
    <property type="match status" value="1"/>
</dbReference>
<dbReference type="InterPro" id="IPR016055">
    <property type="entry name" value="A-D-PHexomutase_a/b/a-I/II/III"/>
</dbReference>
<gene>
    <name evidence="13" type="ORF">MNBD_NITROSPIRAE02-1502</name>
</gene>
<dbReference type="SUPFAM" id="SSF55957">
    <property type="entry name" value="Phosphoglucomutase, C-terminal domain"/>
    <property type="match status" value="1"/>
</dbReference>
<dbReference type="FunFam" id="3.40.120.10:FF:000001">
    <property type="entry name" value="Phosphoglucosamine mutase"/>
    <property type="match status" value="1"/>
</dbReference>
<dbReference type="InterPro" id="IPR005843">
    <property type="entry name" value="A-D-PHexomutase_C"/>
</dbReference>
<dbReference type="EMBL" id="UOGH01000230">
    <property type="protein sequence ID" value="VAX32057.1"/>
    <property type="molecule type" value="Genomic_DNA"/>
</dbReference>
<sequence length="449" mass="48849">MKLFGTDGIRGRVNRNPMTPELVLKVGMAAAKVLRKEEGRNLVLIGKDTRISGYMIESALTSGICSMGMNVILVGPIPTPGIAFLTRTMRLDAGVVISASHNPFEDNGIKFFSFDGFKLPDKVEKEIEALVKDDSFLAKRPTGASIGKTYRLEDATGRYIEFIKSTIPKGMNLEGLRVVVDCANGAAYKITPEVLTELGAEVITINNNPDGTNINHCCGSTDLAHLKEEVLRNAAHIGVAHDGDADRTLFVDETGREVDGDKVLAIWAVALKKEGKLKNDAVVATVMSNLGIEHYLERKGIKLIRTSVGDRFVVEEIQRGGYNLGGEQSGHIIFFDYNTTGDGPVTALQMLYLMKKTGTPLSEMVSDIFLYPQILENVKVKKKDVIKSSGVIRKIKEAEKILDGKGRVLVRPSGTEQKVRVMVEGSDRETIQAVAAGIVKTILSASSKD</sequence>
<dbReference type="Pfam" id="PF00408">
    <property type="entry name" value="PGM_PMM_IV"/>
    <property type="match status" value="1"/>
</dbReference>
<dbReference type="InterPro" id="IPR005846">
    <property type="entry name" value="A-D-PHexomutase_a/b/a-III"/>
</dbReference>
<feature type="domain" description="Alpha-D-phosphohexomutase alpha/beta/alpha" evidence="10">
    <location>
        <begin position="2"/>
        <end position="136"/>
    </location>
</feature>
<feature type="domain" description="Alpha-D-phosphohexomutase alpha/beta/alpha" evidence="12">
    <location>
        <begin position="259"/>
        <end position="368"/>
    </location>
</feature>
<dbReference type="SUPFAM" id="SSF53738">
    <property type="entry name" value="Phosphoglucomutase, first 3 domains"/>
    <property type="match status" value="3"/>
</dbReference>
<dbReference type="InterPro" id="IPR036900">
    <property type="entry name" value="A-D-PHexomutase_C_sf"/>
</dbReference>
<dbReference type="EC" id="5.4.2.10" evidence="7"/>
<dbReference type="FunFam" id="3.40.120.10:FF:000002">
    <property type="entry name" value="Phosphoglucosamine mutase"/>
    <property type="match status" value="1"/>
</dbReference>
<dbReference type="Pfam" id="PF02880">
    <property type="entry name" value="PGM_PMM_III"/>
    <property type="match status" value="1"/>
</dbReference>
<evidence type="ECO:0000259" key="12">
    <source>
        <dbReference type="Pfam" id="PF02880"/>
    </source>
</evidence>
<dbReference type="PRINTS" id="PR00509">
    <property type="entry name" value="PGMPMM"/>
</dbReference>
<dbReference type="HAMAP" id="MF_01554_B">
    <property type="entry name" value="GlmM_B"/>
    <property type="match status" value="1"/>
</dbReference>
<comment type="cofactor">
    <cofactor evidence="1">
        <name>Mg(2+)</name>
        <dbReference type="ChEBI" id="CHEBI:18420"/>
    </cofactor>
</comment>
<evidence type="ECO:0000259" key="11">
    <source>
        <dbReference type="Pfam" id="PF02879"/>
    </source>
</evidence>
<dbReference type="Pfam" id="PF02879">
    <property type="entry name" value="PGM_PMM_II"/>
    <property type="match status" value="1"/>
</dbReference>